<name>A0A3M7SN35_BRAPC</name>
<proteinExistence type="predicted"/>
<comment type="caution">
    <text evidence="1">The sequence shown here is derived from an EMBL/GenBank/DDBJ whole genome shotgun (WGS) entry which is preliminary data.</text>
</comment>
<gene>
    <name evidence="1" type="ORF">BpHYR1_045286</name>
</gene>
<sequence>MISRFRVLECLDKKLKSLNPYDSITFWYGSKDFRFDFSLGFQSSNDILVFPADFVGDTAQFAELKLMPPENYSSSWFQFNNAESGRYYQSLHFVVWSWNTLEAFESLKSLFASLGLVWHHASDCSGKNFARSSELTWSIDLMITFISVETSRNIYVFASYNGDFLSLQNTFGYHGSKSAEQVPASVNN</sequence>
<protein>
    <submittedName>
        <fullName evidence="1">Uncharacterized protein</fullName>
    </submittedName>
</protein>
<keyword evidence="2" id="KW-1185">Reference proteome</keyword>
<evidence type="ECO:0000313" key="1">
    <source>
        <dbReference type="EMBL" id="RNA37105.1"/>
    </source>
</evidence>
<dbReference type="EMBL" id="REGN01001094">
    <property type="protein sequence ID" value="RNA37105.1"/>
    <property type="molecule type" value="Genomic_DNA"/>
</dbReference>
<reference evidence="1 2" key="1">
    <citation type="journal article" date="2018" name="Sci. Rep.">
        <title>Genomic signatures of local adaptation to the degree of environmental predictability in rotifers.</title>
        <authorList>
            <person name="Franch-Gras L."/>
            <person name="Hahn C."/>
            <person name="Garcia-Roger E.M."/>
            <person name="Carmona M.J."/>
            <person name="Serra M."/>
            <person name="Gomez A."/>
        </authorList>
    </citation>
    <scope>NUCLEOTIDE SEQUENCE [LARGE SCALE GENOMIC DNA]</scope>
    <source>
        <strain evidence="1">HYR1</strain>
    </source>
</reference>
<dbReference type="AlphaFoldDB" id="A0A3M7SN35"/>
<evidence type="ECO:0000313" key="2">
    <source>
        <dbReference type="Proteomes" id="UP000276133"/>
    </source>
</evidence>
<accession>A0A3M7SN35</accession>
<organism evidence="1 2">
    <name type="scientific">Brachionus plicatilis</name>
    <name type="common">Marine rotifer</name>
    <name type="synonym">Brachionus muelleri</name>
    <dbReference type="NCBI Taxonomy" id="10195"/>
    <lineage>
        <taxon>Eukaryota</taxon>
        <taxon>Metazoa</taxon>
        <taxon>Spiralia</taxon>
        <taxon>Gnathifera</taxon>
        <taxon>Rotifera</taxon>
        <taxon>Eurotatoria</taxon>
        <taxon>Monogononta</taxon>
        <taxon>Pseudotrocha</taxon>
        <taxon>Ploima</taxon>
        <taxon>Brachionidae</taxon>
        <taxon>Brachionus</taxon>
    </lineage>
</organism>
<dbReference type="Proteomes" id="UP000276133">
    <property type="component" value="Unassembled WGS sequence"/>
</dbReference>